<keyword evidence="2" id="KW-1185">Reference proteome</keyword>
<gene>
    <name evidence="1" type="ORF">KHQ06_07485</name>
</gene>
<evidence type="ECO:0000313" key="1">
    <source>
        <dbReference type="EMBL" id="QVI22817.1"/>
    </source>
</evidence>
<reference evidence="1 2" key="1">
    <citation type="submission" date="2021-04" db="EMBL/GenBank/DDBJ databases">
        <title>Nocardia tengchongensis.</title>
        <authorList>
            <person name="Zhuang k."/>
            <person name="Ran Y."/>
            <person name="Li W."/>
        </authorList>
    </citation>
    <scope>NUCLEOTIDE SEQUENCE [LARGE SCALE GENOMIC DNA]</scope>
    <source>
        <strain evidence="1 2">CFH S0057</strain>
    </source>
</reference>
<evidence type="ECO:0000313" key="2">
    <source>
        <dbReference type="Proteomes" id="UP000683310"/>
    </source>
</evidence>
<dbReference type="Proteomes" id="UP000683310">
    <property type="component" value="Chromosome"/>
</dbReference>
<protein>
    <submittedName>
        <fullName evidence="1">Uncharacterized protein</fullName>
    </submittedName>
</protein>
<sequence>MRPASCASCESALDHCHGTLIVHAAGPVECTESECFDTDRARHLFMADCFDAAGGCACAAETGRRTRAG</sequence>
<accession>A0ABX8CSE3</accession>
<dbReference type="RefSeq" id="WP_213558896.1">
    <property type="nucleotide sequence ID" value="NZ_JBHZDI010000087.1"/>
</dbReference>
<name>A0ABX8CSE3_9NOCA</name>
<proteinExistence type="predicted"/>
<organism evidence="1 2">
    <name type="scientific">Nocardia tengchongensis</name>
    <dbReference type="NCBI Taxonomy" id="2055889"/>
    <lineage>
        <taxon>Bacteria</taxon>
        <taxon>Bacillati</taxon>
        <taxon>Actinomycetota</taxon>
        <taxon>Actinomycetes</taxon>
        <taxon>Mycobacteriales</taxon>
        <taxon>Nocardiaceae</taxon>
        <taxon>Nocardia</taxon>
    </lineage>
</organism>
<dbReference type="EMBL" id="CP074371">
    <property type="protein sequence ID" value="QVI22817.1"/>
    <property type="molecule type" value="Genomic_DNA"/>
</dbReference>